<keyword evidence="6 13" id="KW-1133">Transmembrane helix</keyword>
<keyword evidence="8 12" id="KW-0406">Ion transport</keyword>
<evidence type="ECO:0000256" key="6">
    <source>
        <dbReference type="ARBA" id="ARBA00022989"/>
    </source>
</evidence>
<evidence type="ECO:0000256" key="4">
    <source>
        <dbReference type="ARBA" id="ARBA00022461"/>
    </source>
</evidence>
<dbReference type="Pfam" id="PF00858">
    <property type="entry name" value="ASC"/>
    <property type="match status" value="2"/>
</dbReference>
<organism evidence="14 15">
    <name type="scientific">Anopheles minimus</name>
    <dbReference type="NCBI Taxonomy" id="112268"/>
    <lineage>
        <taxon>Eukaryota</taxon>
        <taxon>Metazoa</taxon>
        <taxon>Ecdysozoa</taxon>
        <taxon>Arthropoda</taxon>
        <taxon>Hexapoda</taxon>
        <taxon>Insecta</taxon>
        <taxon>Pterygota</taxon>
        <taxon>Neoptera</taxon>
        <taxon>Endopterygota</taxon>
        <taxon>Diptera</taxon>
        <taxon>Nematocera</taxon>
        <taxon>Culicoidea</taxon>
        <taxon>Culicidae</taxon>
        <taxon>Anophelinae</taxon>
        <taxon>Anopheles</taxon>
    </lineage>
</organism>
<evidence type="ECO:0000313" key="14">
    <source>
        <dbReference type="EnsemblMetazoa" id="AMIN011407-PA"/>
    </source>
</evidence>
<evidence type="ECO:0008006" key="16">
    <source>
        <dbReference type="Google" id="ProtNLM"/>
    </source>
</evidence>
<feature type="transmembrane region" description="Helical" evidence="13">
    <location>
        <begin position="15"/>
        <end position="35"/>
    </location>
</feature>
<evidence type="ECO:0000256" key="12">
    <source>
        <dbReference type="RuleBase" id="RU000679"/>
    </source>
</evidence>
<comment type="subcellular location">
    <subcellularLocation>
        <location evidence="1">Membrane</location>
        <topology evidence="1">Multi-pass membrane protein</topology>
    </subcellularLocation>
</comment>
<dbReference type="VEuPathDB" id="VectorBase:AMIN011407"/>
<dbReference type="STRING" id="112268.A0A182WLX8"/>
<protein>
    <recommendedName>
        <fullName evidence="16">Pickpocket</fullName>
    </recommendedName>
</protein>
<evidence type="ECO:0000313" key="15">
    <source>
        <dbReference type="Proteomes" id="UP000075920"/>
    </source>
</evidence>
<evidence type="ECO:0000256" key="7">
    <source>
        <dbReference type="ARBA" id="ARBA00023053"/>
    </source>
</evidence>
<keyword evidence="3 12" id="KW-0813">Transport</keyword>
<keyword evidence="11 12" id="KW-0407">Ion channel</keyword>
<keyword evidence="5 12" id="KW-0812">Transmembrane</keyword>
<evidence type="ECO:0000256" key="8">
    <source>
        <dbReference type="ARBA" id="ARBA00023065"/>
    </source>
</evidence>
<evidence type="ECO:0000256" key="13">
    <source>
        <dbReference type="SAM" id="Phobius"/>
    </source>
</evidence>
<dbReference type="AlphaFoldDB" id="A0A182WLX8"/>
<keyword evidence="10 12" id="KW-0739">Sodium transport</keyword>
<keyword evidence="9 13" id="KW-0472">Membrane</keyword>
<keyword evidence="15" id="KW-1185">Reference proteome</keyword>
<evidence type="ECO:0000256" key="3">
    <source>
        <dbReference type="ARBA" id="ARBA00022448"/>
    </source>
</evidence>
<evidence type="ECO:0000256" key="9">
    <source>
        <dbReference type="ARBA" id="ARBA00023136"/>
    </source>
</evidence>
<reference evidence="14" key="2">
    <citation type="submission" date="2020-05" db="UniProtKB">
        <authorList>
            <consortium name="EnsemblMetazoa"/>
        </authorList>
    </citation>
    <scope>IDENTIFICATION</scope>
    <source>
        <strain evidence="14">MINIMUS1</strain>
    </source>
</reference>
<evidence type="ECO:0000256" key="11">
    <source>
        <dbReference type="ARBA" id="ARBA00023303"/>
    </source>
</evidence>
<dbReference type="Proteomes" id="UP000075920">
    <property type="component" value="Unassembled WGS sequence"/>
</dbReference>
<name>A0A182WLX8_9DIPT</name>
<evidence type="ECO:0000256" key="10">
    <source>
        <dbReference type="ARBA" id="ARBA00023201"/>
    </source>
</evidence>
<comment type="similarity">
    <text evidence="2 12">Belongs to the amiloride-sensitive sodium channel (TC 1.A.6) family.</text>
</comment>
<dbReference type="InterPro" id="IPR001873">
    <property type="entry name" value="ENaC"/>
</dbReference>
<sequence length="271" mass="31084">MKYLGTRCNTYGRSFWVVVLCGSFASMILILLFTIDTYDDTISVNPDTSYLRWNSTFPAISLCYAKGRTNQISNFLKEQWASSNFTPAKRSCNNTNYLWPKMAQTYLFVSPNSNLDEDITALCAGLNSTCNLNLKVMKNRMYIHSPEDYPNFVEPFYALRKSGFVSHFMLQITETVNKPEVKDEPIDKRKCKFPEERLSPVLAYSFSQCFLYNRIKLELKLCNCTIPTSPKAFSLGGIGGLFFGVSLISIIELVYNMFFKPYHLKVKFSVQ</sequence>
<keyword evidence="7" id="KW-0915">Sodium</keyword>
<accession>A0A182WLX8</accession>
<dbReference type="GO" id="GO:0016020">
    <property type="term" value="C:membrane"/>
    <property type="evidence" value="ECO:0007669"/>
    <property type="project" value="UniProtKB-SubCell"/>
</dbReference>
<reference evidence="15" key="1">
    <citation type="submission" date="2013-03" db="EMBL/GenBank/DDBJ databases">
        <title>The Genome Sequence of Anopheles minimus MINIMUS1.</title>
        <authorList>
            <consortium name="The Broad Institute Genomics Platform"/>
            <person name="Neafsey D.E."/>
            <person name="Walton C."/>
            <person name="Walker B."/>
            <person name="Young S.K."/>
            <person name="Zeng Q."/>
            <person name="Gargeya S."/>
            <person name="Fitzgerald M."/>
            <person name="Haas B."/>
            <person name="Abouelleil A."/>
            <person name="Allen A.W."/>
            <person name="Alvarado L."/>
            <person name="Arachchi H.M."/>
            <person name="Berlin A.M."/>
            <person name="Chapman S.B."/>
            <person name="Gainer-Dewar J."/>
            <person name="Goldberg J."/>
            <person name="Griggs A."/>
            <person name="Gujja S."/>
            <person name="Hansen M."/>
            <person name="Howarth C."/>
            <person name="Imamovic A."/>
            <person name="Ireland A."/>
            <person name="Larimer J."/>
            <person name="McCowan C."/>
            <person name="Murphy C."/>
            <person name="Pearson M."/>
            <person name="Poon T.W."/>
            <person name="Priest M."/>
            <person name="Roberts A."/>
            <person name="Saif S."/>
            <person name="Shea T."/>
            <person name="Sisk P."/>
            <person name="Sykes S."/>
            <person name="Wortman J."/>
            <person name="Nusbaum C."/>
            <person name="Birren B."/>
        </authorList>
    </citation>
    <scope>NUCLEOTIDE SEQUENCE [LARGE SCALE GENOMIC DNA]</scope>
    <source>
        <strain evidence="15">MINIMUS1</strain>
    </source>
</reference>
<dbReference type="EnsemblMetazoa" id="AMIN011407-RA">
    <property type="protein sequence ID" value="AMIN011407-PA"/>
    <property type="gene ID" value="AMIN011407"/>
</dbReference>
<evidence type="ECO:0000256" key="2">
    <source>
        <dbReference type="ARBA" id="ARBA00007193"/>
    </source>
</evidence>
<dbReference type="GO" id="GO:0005272">
    <property type="term" value="F:sodium channel activity"/>
    <property type="evidence" value="ECO:0007669"/>
    <property type="project" value="UniProtKB-KW"/>
</dbReference>
<evidence type="ECO:0000256" key="5">
    <source>
        <dbReference type="ARBA" id="ARBA00022692"/>
    </source>
</evidence>
<feature type="transmembrane region" description="Helical" evidence="13">
    <location>
        <begin position="232"/>
        <end position="255"/>
    </location>
</feature>
<evidence type="ECO:0000256" key="1">
    <source>
        <dbReference type="ARBA" id="ARBA00004141"/>
    </source>
</evidence>
<proteinExistence type="inferred from homology"/>
<keyword evidence="4 12" id="KW-0894">Sodium channel</keyword>